<dbReference type="STRING" id="1004.SAMN05661012_00927"/>
<name>A0A1K1MVS5_9BACT</name>
<keyword evidence="1" id="KW-0472">Membrane</keyword>
<evidence type="ECO:0000313" key="3">
    <source>
        <dbReference type="Proteomes" id="UP000183788"/>
    </source>
</evidence>
<sequence length="62" mass="6967">MGATLLHKLNHMPQHILLSFTLVPILLSSCPLKRAINTRMLFPAKEELSFQPKTAPNYLPAI</sequence>
<feature type="transmembrane region" description="Helical" evidence="1">
    <location>
        <begin position="12"/>
        <end position="32"/>
    </location>
</feature>
<reference evidence="2 3" key="1">
    <citation type="submission" date="2016-11" db="EMBL/GenBank/DDBJ databases">
        <authorList>
            <person name="Jaros S."/>
            <person name="Januszkiewicz K."/>
            <person name="Wedrychowicz H."/>
        </authorList>
    </citation>
    <scope>NUCLEOTIDE SEQUENCE [LARGE SCALE GENOMIC DNA]</scope>
    <source>
        <strain evidence="2 3">DSM 784</strain>
    </source>
</reference>
<organism evidence="2 3">
    <name type="scientific">Chitinophaga sancti</name>
    <dbReference type="NCBI Taxonomy" id="1004"/>
    <lineage>
        <taxon>Bacteria</taxon>
        <taxon>Pseudomonadati</taxon>
        <taxon>Bacteroidota</taxon>
        <taxon>Chitinophagia</taxon>
        <taxon>Chitinophagales</taxon>
        <taxon>Chitinophagaceae</taxon>
        <taxon>Chitinophaga</taxon>
    </lineage>
</organism>
<accession>A0A1K1MVS5</accession>
<protein>
    <submittedName>
        <fullName evidence="2">Uncharacterized protein</fullName>
    </submittedName>
</protein>
<keyword evidence="1" id="KW-0812">Transmembrane</keyword>
<dbReference type="EMBL" id="FPIZ01000002">
    <property type="protein sequence ID" value="SFW27101.1"/>
    <property type="molecule type" value="Genomic_DNA"/>
</dbReference>
<gene>
    <name evidence="2" type="ORF">SAMN05661012_00927</name>
</gene>
<evidence type="ECO:0000256" key="1">
    <source>
        <dbReference type="SAM" id="Phobius"/>
    </source>
</evidence>
<evidence type="ECO:0000313" key="2">
    <source>
        <dbReference type="EMBL" id="SFW27101.1"/>
    </source>
</evidence>
<dbReference type="Proteomes" id="UP000183788">
    <property type="component" value="Unassembled WGS sequence"/>
</dbReference>
<keyword evidence="1" id="KW-1133">Transmembrane helix</keyword>
<proteinExistence type="predicted"/>
<dbReference type="AlphaFoldDB" id="A0A1K1MVS5"/>